<name>A0A917RQH6_9NOCA</name>
<feature type="domain" description="VOC" evidence="1">
    <location>
        <begin position="12"/>
        <end position="126"/>
    </location>
</feature>
<sequence length="265" mass="28033">MPIRETPWPAGTPCWADCQVDDTNRAREFYRALFGWEIAESAPEAGGYLMALRNGHPAAGIGPKPPGPTMPSVWTTYIATENADDTSAAIVAAGGTVLAAPFDVLDVGRMLVATDPTGAAFGVWQAKRHAGAGIYNEPGAYCWNELHTDGYQRAQEFYSQVFGWTFTEIGDGVNVDYATFALTPDGEPVGGLNDSTKNPGAGPSYWLAWFQVEDTDAILASATGLGATLLMGPDDSPFGRMGVLTAPQGETFGVIDTAQATEMPS</sequence>
<dbReference type="Pfam" id="PF00903">
    <property type="entry name" value="Glyoxalase"/>
    <property type="match status" value="2"/>
</dbReference>
<reference evidence="2" key="1">
    <citation type="journal article" date="2014" name="Int. J. Syst. Evol. Microbiol.">
        <title>Complete genome sequence of Corynebacterium casei LMG S-19264T (=DSM 44701T), isolated from a smear-ripened cheese.</title>
        <authorList>
            <consortium name="US DOE Joint Genome Institute (JGI-PGF)"/>
            <person name="Walter F."/>
            <person name="Albersmeier A."/>
            <person name="Kalinowski J."/>
            <person name="Ruckert C."/>
        </authorList>
    </citation>
    <scope>NUCLEOTIDE SEQUENCE</scope>
    <source>
        <strain evidence="2">CGMCC 4.3508</strain>
    </source>
</reference>
<dbReference type="InterPro" id="IPR004360">
    <property type="entry name" value="Glyas_Fos-R_dOase_dom"/>
</dbReference>
<dbReference type="PANTHER" id="PTHR33993">
    <property type="entry name" value="GLYOXALASE-RELATED"/>
    <property type="match status" value="1"/>
</dbReference>
<keyword evidence="3" id="KW-1185">Reference proteome</keyword>
<comment type="caution">
    <text evidence="2">The sequence shown here is derived from an EMBL/GenBank/DDBJ whole genome shotgun (WGS) entry which is preliminary data.</text>
</comment>
<dbReference type="PANTHER" id="PTHR33993:SF14">
    <property type="entry name" value="GB|AAF24581.1"/>
    <property type="match status" value="1"/>
</dbReference>
<proteinExistence type="predicted"/>
<dbReference type="SUPFAM" id="SSF54593">
    <property type="entry name" value="Glyoxalase/Bleomycin resistance protein/Dihydroxybiphenyl dioxygenase"/>
    <property type="match status" value="1"/>
</dbReference>
<dbReference type="InterPro" id="IPR052164">
    <property type="entry name" value="Anthracycline_SecMetBiosynth"/>
</dbReference>
<reference evidence="2" key="2">
    <citation type="submission" date="2020-09" db="EMBL/GenBank/DDBJ databases">
        <authorList>
            <person name="Sun Q."/>
            <person name="Zhou Y."/>
        </authorList>
    </citation>
    <scope>NUCLEOTIDE SEQUENCE</scope>
    <source>
        <strain evidence="2">CGMCC 4.3508</strain>
    </source>
</reference>
<dbReference type="EMBL" id="BMMH01000007">
    <property type="protein sequence ID" value="GGL20213.1"/>
    <property type="molecule type" value="Genomic_DNA"/>
</dbReference>
<gene>
    <name evidence="2" type="ORF">GCM10011588_38730</name>
</gene>
<protein>
    <submittedName>
        <fullName evidence="2">Glyoxalase</fullName>
    </submittedName>
</protein>
<dbReference type="PROSITE" id="PS51819">
    <property type="entry name" value="VOC"/>
    <property type="match status" value="2"/>
</dbReference>
<dbReference type="InterPro" id="IPR037523">
    <property type="entry name" value="VOC_core"/>
</dbReference>
<evidence type="ECO:0000313" key="2">
    <source>
        <dbReference type="EMBL" id="GGL20213.1"/>
    </source>
</evidence>
<dbReference type="Proteomes" id="UP000638263">
    <property type="component" value="Unassembled WGS sequence"/>
</dbReference>
<dbReference type="CDD" id="cd07247">
    <property type="entry name" value="SgaA_N_like"/>
    <property type="match status" value="2"/>
</dbReference>
<dbReference type="Gene3D" id="3.10.180.10">
    <property type="entry name" value="2,3-Dihydroxybiphenyl 1,2-Dioxygenase, domain 1"/>
    <property type="match status" value="2"/>
</dbReference>
<dbReference type="AlphaFoldDB" id="A0A917RQH6"/>
<accession>A0A917RQH6</accession>
<evidence type="ECO:0000313" key="3">
    <source>
        <dbReference type="Proteomes" id="UP000638263"/>
    </source>
</evidence>
<dbReference type="RefSeq" id="WP_058853692.1">
    <property type="nucleotide sequence ID" value="NZ_BMMH01000007.1"/>
</dbReference>
<feature type="domain" description="VOC" evidence="1">
    <location>
        <begin position="140"/>
        <end position="257"/>
    </location>
</feature>
<organism evidence="2 3">
    <name type="scientific">Nocardia jinanensis</name>
    <dbReference type="NCBI Taxonomy" id="382504"/>
    <lineage>
        <taxon>Bacteria</taxon>
        <taxon>Bacillati</taxon>
        <taxon>Actinomycetota</taxon>
        <taxon>Actinomycetes</taxon>
        <taxon>Mycobacteriales</taxon>
        <taxon>Nocardiaceae</taxon>
        <taxon>Nocardia</taxon>
    </lineage>
</organism>
<dbReference type="InterPro" id="IPR029068">
    <property type="entry name" value="Glyas_Bleomycin-R_OHBP_Dase"/>
</dbReference>
<evidence type="ECO:0000259" key="1">
    <source>
        <dbReference type="PROSITE" id="PS51819"/>
    </source>
</evidence>